<dbReference type="Proteomes" id="UP000247811">
    <property type="component" value="Unassembled WGS sequence"/>
</dbReference>
<sequence>MTPESTLTAAPAAPKRPGAVWSRRCAGALAALVIGAAPMLQPVSAAAQGVAAQADAKKDYVIGAGDVVRVMVFQNPDLTLETRVSESGTISYPLLGQVRLGGLSITKAEALIADGLRSGNYVRQPQITLMVTQVRGNQASVLGMVNRPGRFPIEVSGMRVSELLATAGGALVSGSDIAVLSGMRGGKPFRKEVDIGALFTGAKSAGIEDPVILDGDTLYVDRMPMIYIYGEVQRPGTFRLERDMTVLQALATGGGLTQRGTAKGLKVHRRDASGAINVFQPAMTDPVLPGDVVYVQESLF</sequence>
<feature type="domain" description="Soluble ligand binding" evidence="3">
    <location>
        <begin position="225"/>
        <end position="274"/>
    </location>
</feature>
<dbReference type="AlphaFoldDB" id="A0A318GYL8"/>
<dbReference type="Gene3D" id="3.10.560.10">
    <property type="entry name" value="Outer membrane lipoprotein wza domain like"/>
    <property type="match status" value="2"/>
</dbReference>
<proteinExistence type="predicted"/>
<dbReference type="InterPro" id="IPR003715">
    <property type="entry name" value="Poly_export_N"/>
</dbReference>
<dbReference type="GO" id="GO:0015159">
    <property type="term" value="F:polysaccharide transmembrane transporter activity"/>
    <property type="evidence" value="ECO:0007669"/>
    <property type="project" value="InterPro"/>
</dbReference>
<evidence type="ECO:0000313" key="4">
    <source>
        <dbReference type="EMBL" id="PXW94951.1"/>
    </source>
</evidence>
<evidence type="ECO:0000259" key="2">
    <source>
        <dbReference type="Pfam" id="PF02563"/>
    </source>
</evidence>
<keyword evidence="1" id="KW-0732">Signal</keyword>
<feature type="domain" description="Soluble ligand binding" evidence="3">
    <location>
        <begin position="140"/>
        <end position="187"/>
    </location>
</feature>
<evidence type="ECO:0000256" key="1">
    <source>
        <dbReference type="ARBA" id="ARBA00022729"/>
    </source>
</evidence>
<dbReference type="EMBL" id="QJJS01000011">
    <property type="protein sequence ID" value="PXW94951.1"/>
    <property type="molecule type" value="Genomic_DNA"/>
</dbReference>
<dbReference type="InterPro" id="IPR017478">
    <property type="entry name" value="Polysacc_export_EpsE"/>
</dbReference>
<gene>
    <name evidence="4" type="ORF">C7444_11134</name>
</gene>
<comment type="caution">
    <text evidence="4">The sequence shown here is derived from an EMBL/GenBank/DDBJ whole genome shotgun (WGS) entry which is preliminary data.</text>
</comment>
<dbReference type="RefSeq" id="WP_245909543.1">
    <property type="nucleotide sequence ID" value="NZ_QJJS01000011.1"/>
</dbReference>
<evidence type="ECO:0000313" key="5">
    <source>
        <dbReference type="Proteomes" id="UP000247811"/>
    </source>
</evidence>
<reference evidence="4 5" key="1">
    <citation type="submission" date="2018-05" db="EMBL/GenBank/DDBJ databases">
        <title>Genomic Encyclopedia of Type Strains, Phase IV (KMG-IV): sequencing the most valuable type-strain genomes for metagenomic binning, comparative biology and taxonomic classification.</title>
        <authorList>
            <person name="Goeker M."/>
        </authorList>
    </citation>
    <scope>NUCLEOTIDE SEQUENCE [LARGE SCALE GENOMIC DNA]</scope>
    <source>
        <strain evidence="4 5">DSM 566</strain>
    </source>
</reference>
<dbReference type="PANTHER" id="PTHR33619:SF3">
    <property type="entry name" value="POLYSACCHARIDE EXPORT PROTEIN GFCE-RELATED"/>
    <property type="match status" value="1"/>
</dbReference>
<dbReference type="Gene3D" id="3.30.1950.10">
    <property type="entry name" value="wza like domain"/>
    <property type="match status" value="1"/>
</dbReference>
<dbReference type="InterPro" id="IPR019554">
    <property type="entry name" value="Soluble_ligand-bd"/>
</dbReference>
<organism evidence="4 5">
    <name type="scientific">Sphaerotilus hippei</name>
    <dbReference type="NCBI Taxonomy" id="744406"/>
    <lineage>
        <taxon>Bacteria</taxon>
        <taxon>Pseudomonadati</taxon>
        <taxon>Pseudomonadota</taxon>
        <taxon>Betaproteobacteria</taxon>
        <taxon>Burkholderiales</taxon>
        <taxon>Sphaerotilaceae</taxon>
        <taxon>Sphaerotilus</taxon>
    </lineage>
</organism>
<feature type="domain" description="Polysaccharide export protein N-terminal" evidence="2">
    <location>
        <begin position="56"/>
        <end position="131"/>
    </location>
</feature>
<name>A0A318GYL8_9BURK</name>
<keyword evidence="5" id="KW-1185">Reference proteome</keyword>
<dbReference type="Pfam" id="PF02563">
    <property type="entry name" value="Poly_export"/>
    <property type="match status" value="1"/>
</dbReference>
<accession>A0A318GYL8</accession>
<dbReference type="NCBIfam" id="TIGR03028">
    <property type="entry name" value="EpsE"/>
    <property type="match status" value="1"/>
</dbReference>
<evidence type="ECO:0000259" key="3">
    <source>
        <dbReference type="Pfam" id="PF10531"/>
    </source>
</evidence>
<dbReference type="Pfam" id="PF10531">
    <property type="entry name" value="SLBB"/>
    <property type="match status" value="2"/>
</dbReference>
<dbReference type="PANTHER" id="PTHR33619">
    <property type="entry name" value="POLYSACCHARIDE EXPORT PROTEIN GFCE-RELATED"/>
    <property type="match status" value="1"/>
</dbReference>
<protein>
    <submittedName>
        <fullName evidence="4">Polysaccharide export outer membrane protein</fullName>
    </submittedName>
</protein>
<dbReference type="InterPro" id="IPR049712">
    <property type="entry name" value="Poly_export"/>
</dbReference>